<dbReference type="InterPro" id="IPR029033">
    <property type="entry name" value="His_PPase_superfam"/>
</dbReference>
<dbReference type="SUPFAM" id="SSF53254">
    <property type="entry name" value="Phosphoglycerate mutase-like"/>
    <property type="match status" value="1"/>
</dbReference>
<dbReference type="InterPro" id="IPR000560">
    <property type="entry name" value="His_Pase_clade-2"/>
</dbReference>
<evidence type="ECO:0000313" key="2">
    <source>
        <dbReference type="EMBL" id="KOO30664.1"/>
    </source>
</evidence>
<organism evidence="2 3">
    <name type="scientific">Chrysochromulina tobinii</name>
    <dbReference type="NCBI Taxonomy" id="1460289"/>
    <lineage>
        <taxon>Eukaryota</taxon>
        <taxon>Haptista</taxon>
        <taxon>Haptophyta</taxon>
        <taxon>Prymnesiophyceae</taxon>
        <taxon>Prymnesiales</taxon>
        <taxon>Chrysochromulinaceae</taxon>
        <taxon>Chrysochromulina</taxon>
    </lineage>
</organism>
<reference evidence="3" key="1">
    <citation type="journal article" date="2015" name="PLoS Genet.">
        <title>Genome Sequence and Transcriptome Analyses of Chrysochromulina tobin: Metabolic Tools for Enhanced Algal Fitness in the Prominent Order Prymnesiales (Haptophyceae).</title>
        <authorList>
            <person name="Hovde B.T."/>
            <person name="Deodato C.R."/>
            <person name="Hunsperger H.M."/>
            <person name="Ryken S.A."/>
            <person name="Yost W."/>
            <person name="Jha R.K."/>
            <person name="Patterson J."/>
            <person name="Monnat R.J. Jr."/>
            <person name="Barlow S.B."/>
            <person name="Starkenburg S.R."/>
            <person name="Cattolico R.A."/>
        </authorList>
    </citation>
    <scope>NUCLEOTIDE SEQUENCE</scope>
    <source>
        <strain evidence="3">CCMP291</strain>
    </source>
</reference>
<keyword evidence="1" id="KW-0472">Membrane</keyword>
<keyword evidence="1" id="KW-0812">Transmembrane</keyword>
<sequence>MNCSQPLTVNTTIMFAKSVSDFQSTASFVGRACGGTFTAGETLVATTNAPGQILMELTGGATFTRGTCNSRLSRCNGLSTCNGTRINNVNSSTVSTTGAGATITLKHGWASSSTGPVFISTPCTLTRLTTVAAIHLYRHGQRSPYPPPHESSAAGYNQWSTRPLPPAADWNMTPTDFNRNLLTPNGHALMRHMGEFIARSMGGDPCSLHALLVADGLSQRDLQSAQEFAAGMFPTECVAARTADIVAATPSSSPLLAPVVLDHAVIEGCSGPDEDEVRANFGGDVAALTNALRQPIERVGTLIGCCSASVCAQHALGPNCTLSELPATFQRTHYWEYFDGPLAVAGYFAEAFVLQATSGLEPFAWGEVPLDELAQLYRVHERMMWLGSGRNSSRAYASHALAYLVASLEQVVRDAPVPGVAHPSWRPSGRAPPSPRPLVLALFAHDFNLLYLRRLLDVHWVTESFDLDAATTGSSLSLELTRSALDGEWRVVGTLTAASMAQQRSNLPLVHPHAPPGRATFLDVPYTEFRARALQAIDQRCVLEPLRSTVAALLSGDLSPPPPPSDQVLGTALGLSTGAAAVAGACLLGVGCLCGALLLGVLGNAFSSRKVHQSSKSSKTRAEAAMDDSDFGGGGFNMEMNEAAIAAAKSSHKKGDAI</sequence>
<keyword evidence="1" id="KW-1133">Transmembrane helix</keyword>
<dbReference type="Proteomes" id="UP000037460">
    <property type="component" value="Unassembled WGS sequence"/>
</dbReference>
<accession>A0A0M0JVU4</accession>
<proteinExistence type="predicted"/>
<dbReference type="Gene3D" id="3.40.50.1240">
    <property type="entry name" value="Phosphoglycerate mutase-like"/>
    <property type="match status" value="1"/>
</dbReference>
<evidence type="ECO:0000313" key="3">
    <source>
        <dbReference type="Proteomes" id="UP000037460"/>
    </source>
</evidence>
<protein>
    <submittedName>
        <fullName evidence="2">Periplasmic protein</fullName>
    </submittedName>
</protein>
<evidence type="ECO:0000256" key="1">
    <source>
        <dbReference type="SAM" id="Phobius"/>
    </source>
</evidence>
<keyword evidence="3" id="KW-1185">Reference proteome</keyword>
<dbReference type="EMBL" id="JWZX01002184">
    <property type="protein sequence ID" value="KOO30664.1"/>
    <property type="molecule type" value="Genomic_DNA"/>
</dbReference>
<dbReference type="OrthoDB" id="75078at2759"/>
<name>A0A0M0JVU4_9EUKA</name>
<dbReference type="Pfam" id="PF00328">
    <property type="entry name" value="His_Phos_2"/>
    <property type="match status" value="1"/>
</dbReference>
<dbReference type="AlphaFoldDB" id="A0A0M0JVU4"/>
<comment type="caution">
    <text evidence="2">The sequence shown here is derived from an EMBL/GenBank/DDBJ whole genome shotgun (WGS) entry which is preliminary data.</text>
</comment>
<feature type="transmembrane region" description="Helical" evidence="1">
    <location>
        <begin position="581"/>
        <end position="606"/>
    </location>
</feature>
<gene>
    <name evidence="2" type="ORF">Ctob_005821</name>
</gene>